<dbReference type="SUPFAM" id="SSF111384">
    <property type="entry name" value="OmpH-like"/>
    <property type="match status" value="1"/>
</dbReference>
<reference evidence="2 3" key="1">
    <citation type="submission" date="2015-11" db="EMBL/GenBank/DDBJ databases">
        <title>Whole-Genome Sequence of Candidatus Oderbacter manganicum from the National Park Lower Oder Valley, Germany.</title>
        <authorList>
            <person name="Braun B."/>
            <person name="Liere K."/>
            <person name="Szewzyk U."/>
        </authorList>
    </citation>
    <scope>NUCLEOTIDE SEQUENCE [LARGE SCALE GENOMIC DNA]</scope>
    <source>
        <strain evidence="2 3">OTSz_A_272</strain>
    </source>
</reference>
<dbReference type="InterPro" id="IPR024930">
    <property type="entry name" value="Skp_dom_sf"/>
</dbReference>
<dbReference type="GO" id="GO:0051082">
    <property type="term" value="F:unfolded protein binding"/>
    <property type="evidence" value="ECO:0007669"/>
    <property type="project" value="InterPro"/>
</dbReference>
<evidence type="ECO:0000313" key="3">
    <source>
        <dbReference type="Proteomes" id="UP000092498"/>
    </source>
</evidence>
<dbReference type="InParanoid" id="A0A1B1ADC3"/>
<gene>
    <name evidence="2" type="ORF">ATE48_00730</name>
</gene>
<dbReference type="SMART" id="SM00935">
    <property type="entry name" value="OmpH"/>
    <property type="match status" value="1"/>
</dbReference>
<evidence type="ECO:0000256" key="1">
    <source>
        <dbReference type="SAM" id="SignalP"/>
    </source>
</evidence>
<protein>
    <recommendedName>
        <fullName evidence="4">Outer membrane chaperone Skp</fullName>
    </recommendedName>
</protein>
<evidence type="ECO:0000313" key="2">
    <source>
        <dbReference type="EMBL" id="ANP44551.1"/>
    </source>
</evidence>
<keyword evidence="3" id="KW-1185">Reference proteome</keyword>
<dbReference type="STRING" id="1759059.ATE48_00730"/>
<dbReference type="RefSeq" id="WP_066766814.1">
    <property type="nucleotide sequence ID" value="NZ_CP013244.1"/>
</dbReference>
<keyword evidence="1" id="KW-0732">Signal</keyword>
<accession>A0A1B1ADC3</accession>
<evidence type="ECO:0008006" key="4">
    <source>
        <dbReference type="Google" id="ProtNLM"/>
    </source>
</evidence>
<feature type="chain" id="PRO_5008518609" description="Outer membrane chaperone Skp" evidence="1">
    <location>
        <begin position="26"/>
        <end position="216"/>
    </location>
</feature>
<sequence>MRVVSLFSAAALAVAALAVSSDALAQRNRGGGQSTTAVVINYQRVAAESVLGRDLQAKIAALRQQFASEAQALQPEQQSLEQERTRLQTATRNMSQEQIRNSTTYAPQFQQFAQRLQAFEGRAGALRGDMECSSLISLRDFDRQVGPIVQSVMQSRGAGIVIDSSNVTQSDPNFDITTTVIQQLDQNQNTRVANVARHAASECQGQQQPNAQAPAQ</sequence>
<dbReference type="Proteomes" id="UP000092498">
    <property type="component" value="Chromosome"/>
</dbReference>
<dbReference type="EMBL" id="CP013244">
    <property type="protein sequence ID" value="ANP44551.1"/>
    <property type="molecule type" value="Genomic_DNA"/>
</dbReference>
<dbReference type="Pfam" id="PF03938">
    <property type="entry name" value="OmpH"/>
    <property type="match status" value="1"/>
</dbReference>
<dbReference type="InterPro" id="IPR005632">
    <property type="entry name" value="Chaperone_Skp"/>
</dbReference>
<dbReference type="Gene3D" id="3.30.910.20">
    <property type="entry name" value="Skp domain"/>
    <property type="match status" value="1"/>
</dbReference>
<name>A0A1B1ADC3_9PROT</name>
<feature type="signal peptide" evidence="1">
    <location>
        <begin position="1"/>
        <end position="25"/>
    </location>
</feature>
<dbReference type="AlphaFoldDB" id="A0A1B1ADC3"/>
<proteinExistence type="predicted"/>
<dbReference type="KEGG" id="cbot:ATE48_00730"/>
<organism evidence="2 3">
    <name type="scientific">Candidatus Viadribacter manganicus</name>
    <dbReference type="NCBI Taxonomy" id="1759059"/>
    <lineage>
        <taxon>Bacteria</taxon>
        <taxon>Pseudomonadati</taxon>
        <taxon>Pseudomonadota</taxon>
        <taxon>Alphaproteobacteria</taxon>
        <taxon>Hyphomonadales</taxon>
        <taxon>Hyphomonadaceae</taxon>
        <taxon>Candidatus Viadribacter</taxon>
    </lineage>
</organism>
<dbReference type="FunCoup" id="A0A1B1ADC3">
    <property type="interactions" value="169"/>
</dbReference>